<gene>
    <name evidence="3" type="ORF">ACFY05_03300</name>
</gene>
<dbReference type="InterPro" id="IPR050267">
    <property type="entry name" value="Anti-sigma-factor_SerPK"/>
</dbReference>
<keyword evidence="4" id="KW-1185">Reference proteome</keyword>
<dbReference type="GO" id="GO:0005524">
    <property type="term" value="F:ATP binding"/>
    <property type="evidence" value="ECO:0007669"/>
    <property type="project" value="UniProtKB-KW"/>
</dbReference>
<dbReference type="Pfam" id="PF13581">
    <property type="entry name" value="HATPase_c_2"/>
    <property type="match status" value="1"/>
</dbReference>
<dbReference type="SUPFAM" id="SSF55874">
    <property type="entry name" value="ATPase domain of HSP90 chaperone/DNA topoisomerase II/histidine kinase"/>
    <property type="match status" value="1"/>
</dbReference>
<organism evidence="3 4">
    <name type="scientific">Microtetraspora fusca</name>
    <dbReference type="NCBI Taxonomy" id="1997"/>
    <lineage>
        <taxon>Bacteria</taxon>
        <taxon>Bacillati</taxon>
        <taxon>Actinomycetota</taxon>
        <taxon>Actinomycetes</taxon>
        <taxon>Streptosporangiales</taxon>
        <taxon>Streptosporangiaceae</taxon>
        <taxon>Microtetraspora</taxon>
    </lineage>
</organism>
<evidence type="ECO:0000313" key="3">
    <source>
        <dbReference type="EMBL" id="MFF4771865.1"/>
    </source>
</evidence>
<dbReference type="Proteomes" id="UP001602119">
    <property type="component" value="Unassembled WGS sequence"/>
</dbReference>
<evidence type="ECO:0000259" key="2">
    <source>
        <dbReference type="Pfam" id="PF13581"/>
    </source>
</evidence>
<sequence length="158" mass="16804">MSPSSVVMLPYALASVATARRRLSSDLLASGLFSATVDDAVLVVSELLSNALRHAHPLPSGQLRLAWTCSEGRLEVAVSDGGATTEPRAGRPTLSSLGGRGLGIVEYLAERWGVRHEGETTTVWAILALPQPVRNGQERKPEIHALRGRVSGTSFPRA</sequence>
<keyword evidence="1" id="KW-0418">Kinase</keyword>
<dbReference type="Gene3D" id="3.30.565.10">
    <property type="entry name" value="Histidine kinase-like ATPase, C-terminal domain"/>
    <property type="match status" value="1"/>
</dbReference>
<dbReference type="CDD" id="cd16936">
    <property type="entry name" value="HATPase_RsbW-like"/>
    <property type="match status" value="1"/>
</dbReference>
<dbReference type="EMBL" id="JBIAXI010000002">
    <property type="protein sequence ID" value="MFF4771865.1"/>
    <property type="molecule type" value="Genomic_DNA"/>
</dbReference>
<dbReference type="RefSeq" id="WP_245655744.1">
    <property type="nucleotide sequence ID" value="NZ_BBYK01000039.1"/>
</dbReference>
<dbReference type="InterPro" id="IPR036890">
    <property type="entry name" value="HATPase_C_sf"/>
</dbReference>
<keyword evidence="3" id="KW-0547">Nucleotide-binding</keyword>
<proteinExistence type="predicted"/>
<keyword evidence="3" id="KW-0067">ATP-binding</keyword>
<reference evidence="3 4" key="1">
    <citation type="submission" date="2024-10" db="EMBL/GenBank/DDBJ databases">
        <title>The Natural Products Discovery Center: Release of the First 8490 Sequenced Strains for Exploring Actinobacteria Biosynthetic Diversity.</title>
        <authorList>
            <person name="Kalkreuter E."/>
            <person name="Kautsar S.A."/>
            <person name="Yang D."/>
            <person name="Bader C.D."/>
            <person name="Teijaro C.N."/>
            <person name="Fluegel L."/>
            <person name="Davis C.M."/>
            <person name="Simpson J.R."/>
            <person name="Lauterbach L."/>
            <person name="Steele A.D."/>
            <person name="Gui C."/>
            <person name="Meng S."/>
            <person name="Li G."/>
            <person name="Viehrig K."/>
            <person name="Ye F."/>
            <person name="Su P."/>
            <person name="Kiefer A.F."/>
            <person name="Nichols A."/>
            <person name="Cepeda A.J."/>
            <person name="Yan W."/>
            <person name="Fan B."/>
            <person name="Jiang Y."/>
            <person name="Adhikari A."/>
            <person name="Zheng C.-J."/>
            <person name="Schuster L."/>
            <person name="Cowan T.M."/>
            <person name="Smanski M.J."/>
            <person name="Chevrette M.G."/>
            <person name="De Carvalho L.P.S."/>
            <person name="Shen B."/>
        </authorList>
    </citation>
    <scope>NUCLEOTIDE SEQUENCE [LARGE SCALE GENOMIC DNA]</scope>
    <source>
        <strain evidence="3 4">NPDC001281</strain>
    </source>
</reference>
<dbReference type="PANTHER" id="PTHR35526:SF3">
    <property type="entry name" value="ANTI-SIGMA-F FACTOR RSBW"/>
    <property type="match status" value="1"/>
</dbReference>
<dbReference type="PANTHER" id="PTHR35526">
    <property type="entry name" value="ANTI-SIGMA-F FACTOR RSBW-RELATED"/>
    <property type="match status" value="1"/>
</dbReference>
<keyword evidence="1" id="KW-0808">Transferase</keyword>
<comment type="caution">
    <text evidence="3">The sequence shown here is derived from an EMBL/GenBank/DDBJ whole genome shotgun (WGS) entry which is preliminary data.</text>
</comment>
<evidence type="ECO:0000313" key="4">
    <source>
        <dbReference type="Proteomes" id="UP001602119"/>
    </source>
</evidence>
<keyword evidence="1" id="KW-0723">Serine/threonine-protein kinase</keyword>
<feature type="domain" description="Histidine kinase/HSP90-like ATPase" evidence="2">
    <location>
        <begin position="11"/>
        <end position="126"/>
    </location>
</feature>
<name>A0ABW6UXV9_MICFU</name>
<accession>A0ABW6UXV9</accession>
<dbReference type="InterPro" id="IPR003594">
    <property type="entry name" value="HATPase_dom"/>
</dbReference>
<evidence type="ECO:0000256" key="1">
    <source>
        <dbReference type="ARBA" id="ARBA00022527"/>
    </source>
</evidence>
<protein>
    <submittedName>
        <fullName evidence="3">ATP-binding protein</fullName>
    </submittedName>
</protein>